<protein>
    <submittedName>
        <fullName evidence="1">Uncharacterized protein</fullName>
    </submittedName>
</protein>
<accession>A0A0F9K7F9</accession>
<comment type="caution">
    <text evidence="1">The sequence shown here is derived from an EMBL/GenBank/DDBJ whole genome shotgun (WGS) entry which is preliminary data.</text>
</comment>
<evidence type="ECO:0000313" key="1">
    <source>
        <dbReference type="EMBL" id="KKM70611.1"/>
    </source>
</evidence>
<name>A0A0F9K7F9_9ZZZZ</name>
<proteinExistence type="predicted"/>
<gene>
    <name evidence="1" type="ORF">LCGC14_1439050</name>
</gene>
<dbReference type="AlphaFoldDB" id="A0A0F9K7F9"/>
<feature type="non-terminal residue" evidence="1">
    <location>
        <position position="41"/>
    </location>
</feature>
<organism evidence="1">
    <name type="scientific">marine sediment metagenome</name>
    <dbReference type="NCBI Taxonomy" id="412755"/>
    <lineage>
        <taxon>unclassified sequences</taxon>
        <taxon>metagenomes</taxon>
        <taxon>ecological metagenomes</taxon>
    </lineage>
</organism>
<reference evidence="1" key="1">
    <citation type="journal article" date="2015" name="Nature">
        <title>Complex archaea that bridge the gap between prokaryotes and eukaryotes.</title>
        <authorList>
            <person name="Spang A."/>
            <person name="Saw J.H."/>
            <person name="Jorgensen S.L."/>
            <person name="Zaremba-Niedzwiedzka K."/>
            <person name="Martijn J."/>
            <person name="Lind A.E."/>
            <person name="van Eijk R."/>
            <person name="Schleper C."/>
            <person name="Guy L."/>
            <person name="Ettema T.J."/>
        </authorList>
    </citation>
    <scope>NUCLEOTIDE SEQUENCE</scope>
</reference>
<dbReference type="EMBL" id="LAZR01009785">
    <property type="protein sequence ID" value="KKM70611.1"/>
    <property type="molecule type" value="Genomic_DNA"/>
</dbReference>
<sequence>MAKKKSQGRQPFKKDNQKHIVKFIQINCLNQYLFPPCVLSY</sequence>